<dbReference type="InterPro" id="IPR055282">
    <property type="entry name" value="PPI1-4"/>
</dbReference>
<feature type="compositionally biased region" description="Basic and acidic residues" evidence="11">
    <location>
        <begin position="45"/>
        <end position="62"/>
    </location>
</feature>
<comment type="subcellular location">
    <subcellularLocation>
        <location evidence="1">Cell membrane</location>
        <topology evidence="1">Single-pass membrane protein</topology>
    </subcellularLocation>
    <subcellularLocation>
        <location evidence="2">Endoplasmic reticulum membrane</location>
        <topology evidence="2">Single-pass membrane protein</topology>
    </subcellularLocation>
</comment>
<evidence type="ECO:0000256" key="8">
    <source>
        <dbReference type="ARBA" id="ARBA00023136"/>
    </source>
</evidence>
<evidence type="ECO:0000256" key="3">
    <source>
        <dbReference type="ARBA" id="ARBA00022475"/>
    </source>
</evidence>
<feature type="non-terminal residue" evidence="13">
    <location>
        <position position="1"/>
    </location>
</feature>
<feature type="coiled-coil region" evidence="10">
    <location>
        <begin position="279"/>
        <end position="341"/>
    </location>
</feature>
<dbReference type="AlphaFoldDB" id="A0AAN8VRA3"/>
<feature type="non-terminal residue" evidence="13">
    <location>
        <position position="623"/>
    </location>
</feature>
<dbReference type="EMBL" id="JBAMMX010000008">
    <property type="protein sequence ID" value="KAK6934252.1"/>
    <property type="molecule type" value="Genomic_DNA"/>
</dbReference>
<evidence type="ECO:0000256" key="11">
    <source>
        <dbReference type="SAM" id="MobiDB-lite"/>
    </source>
</evidence>
<comment type="similarity">
    <text evidence="9">Belongs to the plant Proton pump-interactor protein family.</text>
</comment>
<evidence type="ECO:0000256" key="10">
    <source>
        <dbReference type="SAM" id="Coils"/>
    </source>
</evidence>
<keyword evidence="3" id="KW-1003">Cell membrane</keyword>
<feature type="compositionally biased region" description="Basic and acidic residues" evidence="11">
    <location>
        <begin position="482"/>
        <end position="514"/>
    </location>
</feature>
<proteinExistence type="inferred from homology"/>
<evidence type="ECO:0000256" key="6">
    <source>
        <dbReference type="ARBA" id="ARBA00022989"/>
    </source>
</evidence>
<dbReference type="PANTHER" id="PTHR32219">
    <property type="entry name" value="RNA-BINDING PROTEIN YLMH-RELATED"/>
    <property type="match status" value="1"/>
</dbReference>
<reference evidence="13 14" key="1">
    <citation type="submission" date="2023-12" db="EMBL/GenBank/DDBJ databases">
        <title>A high-quality genome assembly for Dillenia turbinata (Dilleniales).</title>
        <authorList>
            <person name="Chanderbali A."/>
        </authorList>
    </citation>
    <scope>NUCLEOTIDE SEQUENCE [LARGE SCALE GENOMIC DNA]</scope>
    <source>
        <strain evidence="13">LSX21</strain>
        <tissue evidence="13">Leaf</tissue>
    </source>
</reference>
<evidence type="ECO:0000256" key="4">
    <source>
        <dbReference type="ARBA" id="ARBA00022692"/>
    </source>
</evidence>
<keyword evidence="7 10" id="KW-0175">Coiled coil</keyword>
<evidence type="ECO:0000313" key="14">
    <source>
        <dbReference type="Proteomes" id="UP001370490"/>
    </source>
</evidence>
<dbReference type="PANTHER" id="PTHR32219:SF2">
    <property type="entry name" value="PROTON PUMP-INTERACTOR 1"/>
    <property type="match status" value="1"/>
</dbReference>
<protein>
    <recommendedName>
        <fullName evidence="15">Proton pump-interactor 1</fullName>
    </recommendedName>
</protein>
<evidence type="ECO:0000256" key="1">
    <source>
        <dbReference type="ARBA" id="ARBA00004162"/>
    </source>
</evidence>
<sequence>STMGVEVAGSDVVQIPVEAGSEKENGKLDNGPVDVVAAEAIVEGENEKEHEKENGKLDKRPAASEPIKFGSYSTDEPKKEGNNISDANFPKDAVDEWPAPKQIHSFYFIRYRPFDDPKLKAKLDQADKDIQKKNQARFQITESLKAKRSDRAQVIAQLKALGVENKQFRAIVDEKRKEMEPLQQALGKLRSTNSNRGEKGYAICSSEEELNELIQSLHYRIQHESIPLSEEKKLIKEIKQLEGTREKVIANAAMRAQIQESMGQKEAIQDQVKLIGVDLDGVRKDQQVVRGKIKQLEEELKGIDGQIEALQEELTAVTQKRDKAYETIQELRKQRDEANAHFYQNRSLLNSARELAAKKDIKALEELSHAEVERFMGLWNSEKAFRDDYEKRILPSLDFRRLSRDGRMRNPDEKPLVVVEAPTPVEVEAVARAAVKRPKEDPKPAPQPEAVPTKKVQKEANKKQPDPVPASQPSDFEAPVLETRKDPPKHEIDPEKLKEMKREEEIAKAKQALERKKKKKAGALAPSSNPDGEEPSETVAEAAELEKVSETVELPVPSKKKEQNENAAIRYRTRSKGPETLPKAILKRKKSPNYWLYGAGGAAVLILVLLVLGFSYFRQSGEA</sequence>
<dbReference type="Proteomes" id="UP001370490">
    <property type="component" value="Unassembled WGS sequence"/>
</dbReference>
<feature type="region of interest" description="Disordered" evidence="11">
    <location>
        <begin position="432"/>
        <end position="575"/>
    </location>
</feature>
<evidence type="ECO:0000256" key="12">
    <source>
        <dbReference type="SAM" id="Phobius"/>
    </source>
</evidence>
<organism evidence="13 14">
    <name type="scientific">Dillenia turbinata</name>
    <dbReference type="NCBI Taxonomy" id="194707"/>
    <lineage>
        <taxon>Eukaryota</taxon>
        <taxon>Viridiplantae</taxon>
        <taxon>Streptophyta</taxon>
        <taxon>Embryophyta</taxon>
        <taxon>Tracheophyta</taxon>
        <taxon>Spermatophyta</taxon>
        <taxon>Magnoliopsida</taxon>
        <taxon>eudicotyledons</taxon>
        <taxon>Gunneridae</taxon>
        <taxon>Pentapetalae</taxon>
        <taxon>Dilleniales</taxon>
        <taxon>Dilleniaceae</taxon>
        <taxon>Dillenia</taxon>
    </lineage>
</organism>
<dbReference type="Gene3D" id="1.20.5.170">
    <property type="match status" value="1"/>
</dbReference>
<evidence type="ECO:0000256" key="2">
    <source>
        <dbReference type="ARBA" id="ARBA00004389"/>
    </source>
</evidence>
<name>A0AAN8VRA3_9MAGN</name>
<keyword evidence="14" id="KW-1185">Reference proteome</keyword>
<keyword evidence="4 12" id="KW-0812">Transmembrane</keyword>
<keyword evidence="8 12" id="KW-0472">Membrane</keyword>
<evidence type="ECO:0000256" key="9">
    <source>
        <dbReference type="ARBA" id="ARBA00038080"/>
    </source>
</evidence>
<keyword evidence="5" id="KW-0256">Endoplasmic reticulum</keyword>
<gene>
    <name evidence="13" type="ORF">RJ641_034407</name>
</gene>
<feature type="transmembrane region" description="Helical" evidence="12">
    <location>
        <begin position="594"/>
        <end position="617"/>
    </location>
</feature>
<evidence type="ECO:0008006" key="15">
    <source>
        <dbReference type="Google" id="ProtNLM"/>
    </source>
</evidence>
<keyword evidence="6 12" id="KW-1133">Transmembrane helix</keyword>
<dbReference type="GO" id="GO:0005886">
    <property type="term" value="C:plasma membrane"/>
    <property type="evidence" value="ECO:0007669"/>
    <property type="project" value="UniProtKB-SubCell"/>
</dbReference>
<dbReference type="GO" id="GO:0005789">
    <property type="term" value="C:endoplasmic reticulum membrane"/>
    <property type="evidence" value="ECO:0007669"/>
    <property type="project" value="UniProtKB-SubCell"/>
</dbReference>
<accession>A0AAN8VRA3</accession>
<feature type="compositionally biased region" description="Basic and acidic residues" evidence="11">
    <location>
        <begin position="456"/>
        <end position="465"/>
    </location>
</feature>
<evidence type="ECO:0000256" key="5">
    <source>
        <dbReference type="ARBA" id="ARBA00022824"/>
    </source>
</evidence>
<feature type="region of interest" description="Disordered" evidence="11">
    <location>
        <begin position="1"/>
        <end position="93"/>
    </location>
</feature>
<evidence type="ECO:0000256" key="7">
    <source>
        <dbReference type="ARBA" id="ARBA00023054"/>
    </source>
</evidence>
<evidence type="ECO:0000313" key="13">
    <source>
        <dbReference type="EMBL" id="KAK6934252.1"/>
    </source>
</evidence>
<comment type="caution">
    <text evidence="13">The sequence shown here is derived from an EMBL/GenBank/DDBJ whole genome shotgun (WGS) entry which is preliminary data.</text>
</comment>